<feature type="transmembrane region" description="Helical" evidence="1">
    <location>
        <begin position="87"/>
        <end position="104"/>
    </location>
</feature>
<sequence length="105" mass="12580">IVPNMSSNCFFLFFLYISFHNPCIQFDIFLTFYFYQFFHFCGSSFSRIITAATVSPSPVATFLYSGILQYPGQLHLQIHRNFEVLKFFFLVFFMWIFSQTMFFHP</sequence>
<name>A0AAD7ZZP8_DIPPU</name>
<keyword evidence="3" id="KW-1185">Reference proteome</keyword>
<feature type="non-terminal residue" evidence="2">
    <location>
        <position position="105"/>
    </location>
</feature>
<comment type="caution">
    <text evidence="2">The sequence shown here is derived from an EMBL/GenBank/DDBJ whole genome shotgun (WGS) entry which is preliminary data.</text>
</comment>
<dbReference type="AlphaFoldDB" id="A0AAD7ZZP8"/>
<accession>A0AAD7ZZP8</accession>
<evidence type="ECO:0000313" key="3">
    <source>
        <dbReference type="Proteomes" id="UP001233999"/>
    </source>
</evidence>
<reference evidence="2" key="1">
    <citation type="journal article" date="2023" name="IScience">
        <title>Live-bearing cockroach genome reveals convergent evolutionary mechanisms linked to viviparity in insects and beyond.</title>
        <authorList>
            <person name="Fouks B."/>
            <person name="Harrison M.C."/>
            <person name="Mikhailova A.A."/>
            <person name="Marchal E."/>
            <person name="English S."/>
            <person name="Carruthers M."/>
            <person name="Jennings E.C."/>
            <person name="Chiamaka E.L."/>
            <person name="Frigard R.A."/>
            <person name="Pippel M."/>
            <person name="Attardo G.M."/>
            <person name="Benoit J.B."/>
            <person name="Bornberg-Bauer E."/>
            <person name="Tobe S.S."/>
        </authorList>
    </citation>
    <scope>NUCLEOTIDE SEQUENCE</scope>
    <source>
        <strain evidence="2">Stay&amp;Tobe</strain>
    </source>
</reference>
<keyword evidence="1" id="KW-1133">Transmembrane helix</keyword>
<protein>
    <submittedName>
        <fullName evidence="2">Uncharacterized protein</fullName>
    </submittedName>
</protein>
<feature type="non-terminal residue" evidence="2">
    <location>
        <position position="1"/>
    </location>
</feature>
<dbReference type="EMBL" id="JASPKZ010004946">
    <property type="protein sequence ID" value="KAJ9589381.1"/>
    <property type="molecule type" value="Genomic_DNA"/>
</dbReference>
<dbReference type="Proteomes" id="UP001233999">
    <property type="component" value="Unassembled WGS sequence"/>
</dbReference>
<evidence type="ECO:0000256" key="1">
    <source>
        <dbReference type="SAM" id="Phobius"/>
    </source>
</evidence>
<evidence type="ECO:0000313" key="2">
    <source>
        <dbReference type="EMBL" id="KAJ9589381.1"/>
    </source>
</evidence>
<proteinExistence type="predicted"/>
<feature type="transmembrane region" description="Helical" evidence="1">
    <location>
        <begin position="12"/>
        <end position="35"/>
    </location>
</feature>
<keyword evidence="1" id="KW-0812">Transmembrane</keyword>
<feature type="transmembrane region" description="Helical" evidence="1">
    <location>
        <begin position="47"/>
        <end position="67"/>
    </location>
</feature>
<keyword evidence="1" id="KW-0472">Membrane</keyword>
<reference evidence="2" key="2">
    <citation type="submission" date="2023-05" db="EMBL/GenBank/DDBJ databases">
        <authorList>
            <person name="Fouks B."/>
        </authorList>
    </citation>
    <scope>NUCLEOTIDE SEQUENCE</scope>
    <source>
        <strain evidence="2">Stay&amp;Tobe</strain>
        <tissue evidence="2">Testes</tissue>
    </source>
</reference>
<gene>
    <name evidence="2" type="ORF">L9F63_017433</name>
</gene>
<organism evidence="2 3">
    <name type="scientific">Diploptera punctata</name>
    <name type="common">Pacific beetle cockroach</name>
    <dbReference type="NCBI Taxonomy" id="6984"/>
    <lineage>
        <taxon>Eukaryota</taxon>
        <taxon>Metazoa</taxon>
        <taxon>Ecdysozoa</taxon>
        <taxon>Arthropoda</taxon>
        <taxon>Hexapoda</taxon>
        <taxon>Insecta</taxon>
        <taxon>Pterygota</taxon>
        <taxon>Neoptera</taxon>
        <taxon>Polyneoptera</taxon>
        <taxon>Dictyoptera</taxon>
        <taxon>Blattodea</taxon>
        <taxon>Blaberoidea</taxon>
        <taxon>Blaberidae</taxon>
        <taxon>Diplopterinae</taxon>
        <taxon>Diploptera</taxon>
    </lineage>
</organism>